<dbReference type="InterPro" id="IPR045229">
    <property type="entry name" value="TPP_enz"/>
</dbReference>
<dbReference type="CDD" id="cd07035">
    <property type="entry name" value="TPP_PYR_POX_like"/>
    <property type="match status" value="1"/>
</dbReference>
<accession>F5L4D1</accession>
<dbReference type="Pfam" id="PF02776">
    <property type="entry name" value="TPP_enzyme_N"/>
    <property type="match status" value="1"/>
</dbReference>
<dbReference type="Gene3D" id="3.40.50.1220">
    <property type="entry name" value="TPP-binding domain"/>
    <property type="match status" value="1"/>
</dbReference>
<dbReference type="InterPro" id="IPR000399">
    <property type="entry name" value="TPP-bd_CS"/>
</dbReference>
<dbReference type="CDD" id="cd00568">
    <property type="entry name" value="TPP_enzymes"/>
    <property type="match status" value="1"/>
</dbReference>
<feature type="domain" description="Thiamine pyrophosphate enzyme N-terminal TPP-binding" evidence="6">
    <location>
        <begin position="14"/>
        <end position="129"/>
    </location>
</feature>
<comment type="similarity">
    <text evidence="1 3">Belongs to the TPP enzyme family.</text>
</comment>
<dbReference type="Gene3D" id="3.40.50.970">
    <property type="match status" value="2"/>
</dbReference>
<dbReference type="GO" id="GO:0009099">
    <property type="term" value="P:L-valine biosynthetic process"/>
    <property type="evidence" value="ECO:0007669"/>
    <property type="project" value="TreeGrafter"/>
</dbReference>
<sequence>MKSKTQHMLNAETMTTARSIVRMIKNEGIDQVFCVPGESYLPVMDAIYDEEDIELISARHEGGASFMAEGWAKASGRPGVVLATRGVGGSNLAIGVHTAFQDSTPLVVFLGQVDSRFRGREGFQEVDLEQFFRPIAKWTVEITDPERVPELVGRAFRVAQSGRPGPVVVSLPENILKAEIQLPIVQRTARPRPAPSAREVEQVGRMLADARKPLIIAGGGVIRADAEDALIRFAEKQRIPVMAAFRRHDVFPNDHELYAGHLGLGTPAVILQGVKKADLIIAVGTKLSEVTTQDYSLISPEQQLIHVDISAETLGKVYPPDLGIVADAGEALHAFLELEVTSDYRDWARRLRAGFEQVSALPSSPPQGTLTNEGVIELLQTYLPPDAILTNDAGNFAGWLHRFYQFKRKKTYIGPTSGAMGYGLPAAIGAKLAHPNRTVVSLSGDGGFMMTAQELETAVRYHIPVISLVFNNGMYGTIRMHQELHYPKRVIGTSLNMIHFAELAKALGAKGFTVTTPEEFEQSLQEGLASNQPSVIDIRTDPDQIAVNLTIADIRQKAAL</sequence>
<evidence type="ECO:0000259" key="6">
    <source>
        <dbReference type="Pfam" id="PF02776"/>
    </source>
</evidence>
<evidence type="ECO:0000259" key="5">
    <source>
        <dbReference type="Pfam" id="PF02775"/>
    </source>
</evidence>
<evidence type="ECO:0000259" key="4">
    <source>
        <dbReference type="Pfam" id="PF00205"/>
    </source>
</evidence>
<proteinExistence type="inferred from homology"/>
<protein>
    <submittedName>
        <fullName evidence="7">Thiamine pyrophosphate TPP-binding domain-containing protein</fullName>
    </submittedName>
</protein>
<dbReference type="Pfam" id="PF02775">
    <property type="entry name" value="TPP_enzyme_C"/>
    <property type="match status" value="1"/>
</dbReference>
<dbReference type="NCBIfam" id="NF006052">
    <property type="entry name" value="PRK08199.1"/>
    <property type="match status" value="1"/>
</dbReference>
<dbReference type="InterPro" id="IPR029035">
    <property type="entry name" value="DHS-like_NAD/FAD-binding_dom"/>
</dbReference>
<dbReference type="InterPro" id="IPR011766">
    <property type="entry name" value="TPP_enzyme_TPP-bd"/>
</dbReference>
<organism evidence="7 8">
    <name type="scientific">Caldalkalibacillus thermarum (strain TA2.A1)</name>
    <dbReference type="NCBI Taxonomy" id="986075"/>
    <lineage>
        <taxon>Bacteria</taxon>
        <taxon>Bacillati</taxon>
        <taxon>Bacillota</taxon>
        <taxon>Bacilli</taxon>
        <taxon>Bacillales</taxon>
        <taxon>Bacillaceae</taxon>
        <taxon>Caldalkalibacillus</taxon>
    </lineage>
</organism>
<feature type="domain" description="Thiamine pyrophosphate enzyme central" evidence="4">
    <location>
        <begin position="201"/>
        <end position="334"/>
    </location>
</feature>
<dbReference type="InterPro" id="IPR012001">
    <property type="entry name" value="Thiamin_PyroP_enz_TPP-bd_dom"/>
</dbReference>
<dbReference type="InterPro" id="IPR012000">
    <property type="entry name" value="Thiamin_PyroP_enz_cen_dom"/>
</dbReference>
<dbReference type="Proteomes" id="UP000010716">
    <property type="component" value="Unassembled WGS sequence"/>
</dbReference>
<dbReference type="GO" id="GO:0003984">
    <property type="term" value="F:acetolactate synthase activity"/>
    <property type="evidence" value="ECO:0007669"/>
    <property type="project" value="TreeGrafter"/>
</dbReference>
<comment type="caution">
    <text evidence="7">The sequence shown here is derived from an EMBL/GenBank/DDBJ whole genome shotgun (WGS) entry which is preliminary data.</text>
</comment>
<dbReference type="GO" id="GO:0000287">
    <property type="term" value="F:magnesium ion binding"/>
    <property type="evidence" value="ECO:0007669"/>
    <property type="project" value="InterPro"/>
</dbReference>
<feature type="domain" description="Thiamine pyrophosphate enzyme TPP-binding" evidence="5">
    <location>
        <begin position="392"/>
        <end position="538"/>
    </location>
</feature>
<dbReference type="SUPFAM" id="SSF52467">
    <property type="entry name" value="DHS-like NAD/FAD-binding domain"/>
    <property type="match status" value="1"/>
</dbReference>
<dbReference type="GO" id="GO:0050660">
    <property type="term" value="F:flavin adenine dinucleotide binding"/>
    <property type="evidence" value="ECO:0007669"/>
    <property type="project" value="TreeGrafter"/>
</dbReference>
<dbReference type="GO" id="GO:0009097">
    <property type="term" value="P:isoleucine biosynthetic process"/>
    <property type="evidence" value="ECO:0007669"/>
    <property type="project" value="TreeGrafter"/>
</dbReference>
<dbReference type="EMBL" id="AFCE01000081">
    <property type="protein sequence ID" value="EGL83803.1"/>
    <property type="molecule type" value="Genomic_DNA"/>
</dbReference>
<dbReference type="InterPro" id="IPR029061">
    <property type="entry name" value="THDP-binding"/>
</dbReference>
<gene>
    <name evidence="7" type="ORF">CathTA2_0643</name>
</gene>
<dbReference type="PROSITE" id="PS00187">
    <property type="entry name" value="TPP_ENZYMES"/>
    <property type="match status" value="1"/>
</dbReference>
<dbReference type="Pfam" id="PF00205">
    <property type="entry name" value="TPP_enzyme_M"/>
    <property type="match status" value="1"/>
</dbReference>
<dbReference type="AlphaFoldDB" id="F5L4D1"/>
<dbReference type="PANTHER" id="PTHR18968">
    <property type="entry name" value="THIAMINE PYROPHOSPHATE ENZYMES"/>
    <property type="match status" value="1"/>
</dbReference>
<evidence type="ECO:0000313" key="8">
    <source>
        <dbReference type="Proteomes" id="UP000010716"/>
    </source>
</evidence>
<dbReference type="GO" id="GO:0005948">
    <property type="term" value="C:acetolactate synthase complex"/>
    <property type="evidence" value="ECO:0007669"/>
    <property type="project" value="TreeGrafter"/>
</dbReference>
<evidence type="ECO:0000313" key="7">
    <source>
        <dbReference type="EMBL" id="EGL83803.1"/>
    </source>
</evidence>
<evidence type="ECO:0000256" key="3">
    <source>
        <dbReference type="RuleBase" id="RU362132"/>
    </source>
</evidence>
<keyword evidence="2 3" id="KW-0786">Thiamine pyrophosphate</keyword>
<dbReference type="GO" id="GO:0030976">
    <property type="term" value="F:thiamine pyrophosphate binding"/>
    <property type="evidence" value="ECO:0007669"/>
    <property type="project" value="InterPro"/>
</dbReference>
<evidence type="ECO:0000256" key="1">
    <source>
        <dbReference type="ARBA" id="ARBA00007812"/>
    </source>
</evidence>
<reference evidence="7 8" key="1">
    <citation type="journal article" date="2011" name="J. Bacteriol.">
        <title>Draft genome sequence of the thermoalkaliphilic Caldalkalibacillus thermarum strain TA2.A1.</title>
        <authorList>
            <person name="Kalamorz F."/>
            <person name="Keis S."/>
            <person name="McMillan D.G."/>
            <person name="Olsson K."/>
            <person name="Stanton J.A."/>
            <person name="Stockwell P."/>
            <person name="Black M.A."/>
            <person name="Klingeman D.M."/>
            <person name="Land M.L."/>
            <person name="Han C.S."/>
            <person name="Martin S.L."/>
            <person name="Becher S.A."/>
            <person name="Peddie C.J."/>
            <person name="Morgan H.W."/>
            <person name="Matthies D."/>
            <person name="Preiss L."/>
            <person name="Meier T."/>
            <person name="Brown S.D."/>
            <person name="Cook G.M."/>
        </authorList>
    </citation>
    <scope>NUCLEOTIDE SEQUENCE [LARGE SCALE GENOMIC DNA]</scope>
    <source>
        <strain evidence="7 8">TA2.A1</strain>
    </source>
</reference>
<dbReference type="PANTHER" id="PTHR18968:SF120">
    <property type="entry name" value="ACETOLACTATE SYNTHASE LARGE SUBUNIT"/>
    <property type="match status" value="1"/>
</dbReference>
<dbReference type="eggNOG" id="COG0028">
    <property type="taxonomic scope" value="Bacteria"/>
</dbReference>
<dbReference type="FunFam" id="3.40.50.970:FF:000007">
    <property type="entry name" value="Acetolactate synthase"/>
    <property type="match status" value="1"/>
</dbReference>
<name>F5L4D1_CALTT</name>
<dbReference type="SUPFAM" id="SSF52518">
    <property type="entry name" value="Thiamin diphosphate-binding fold (THDP-binding)"/>
    <property type="match status" value="2"/>
</dbReference>
<evidence type="ECO:0000256" key="2">
    <source>
        <dbReference type="ARBA" id="ARBA00023052"/>
    </source>
</evidence>